<gene>
    <name evidence="4 5" type="primary">LOC108743855</name>
</gene>
<feature type="compositionally biased region" description="Basic residues" evidence="2">
    <location>
        <begin position="97"/>
        <end position="111"/>
    </location>
</feature>
<dbReference type="AlphaFoldDB" id="A0A1W4XR43"/>
<feature type="compositionally biased region" description="Basic and acidic residues" evidence="2">
    <location>
        <begin position="204"/>
        <end position="220"/>
    </location>
</feature>
<evidence type="ECO:0000256" key="2">
    <source>
        <dbReference type="SAM" id="MobiDB-lite"/>
    </source>
</evidence>
<feature type="region of interest" description="Disordered" evidence="2">
    <location>
        <begin position="1"/>
        <end position="40"/>
    </location>
</feature>
<feature type="compositionally biased region" description="Polar residues" evidence="2">
    <location>
        <begin position="310"/>
        <end position="319"/>
    </location>
</feature>
<feature type="coiled-coil region" evidence="1">
    <location>
        <begin position="369"/>
        <end position="396"/>
    </location>
</feature>
<protein>
    <submittedName>
        <fullName evidence="4">Uncharacterized protein LOC108743855 isoform X1</fullName>
    </submittedName>
    <submittedName>
        <fullName evidence="5">Uncharacterized protein LOC108743855 isoform X2</fullName>
    </submittedName>
</protein>
<evidence type="ECO:0000313" key="3">
    <source>
        <dbReference type="Proteomes" id="UP000192223"/>
    </source>
</evidence>
<dbReference type="GeneID" id="108743855"/>
<feature type="compositionally biased region" description="Basic residues" evidence="2">
    <location>
        <begin position="263"/>
        <end position="296"/>
    </location>
</feature>
<proteinExistence type="predicted"/>
<evidence type="ECO:0000313" key="4">
    <source>
        <dbReference type="RefSeq" id="XP_018334953.1"/>
    </source>
</evidence>
<dbReference type="OrthoDB" id="419694at2759"/>
<organism evidence="3 4">
    <name type="scientific">Agrilus planipennis</name>
    <name type="common">Emerald ash borer</name>
    <name type="synonym">Agrilus marcopoli</name>
    <dbReference type="NCBI Taxonomy" id="224129"/>
    <lineage>
        <taxon>Eukaryota</taxon>
        <taxon>Metazoa</taxon>
        <taxon>Ecdysozoa</taxon>
        <taxon>Arthropoda</taxon>
        <taxon>Hexapoda</taxon>
        <taxon>Insecta</taxon>
        <taxon>Pterygota</taxon>
        <taxon>Neoptera</taxon>
        <taxon>Endopterygota</taxon>
        <taxon>Coleoptera</taxon>
        <taxon>Polyphaga</taxon>
        <taxon>Elateriformia</taxon>
        <taxon>Buprestoidea</taxon>
        <taxon>Buprestidae</taxon>
        <taxon>Agrilinae</taxon>
        <taxon>Agrilus</taxon>
    </lineage>
</organism>
<feature type="compositionally biased region" description="Basic and acidic residues" evidence="2">
    <location>
        <begin position="58"/>
        <end position="96"/>
    </location>
</feature>
<evidence type="ECO:0000313" key="5">
    <source>
        <dbReference type="RefSeq" id="XP_025835296.1"/>
    </source>
</evidence>
<dbReference type="KEGG" id="apln:108743855"/>
<feature type="compositionally biased region" description="Basic and acidic residues" evidence="2">
    <location>
        <begin position="115"/>
        <end position="179"/>
    </location>
</feature>
<feature type="compositionally biased region" description="Basic and acidic residues" evidence="2">
    <location>
        <begin position="334"/>
        <end position="344"/>
    </location>
</feature>
<accession>A0A1W4XR43</accession>
<feature type="compositionally biased region" description="Basic and acidic residues" evidence="2">
    <location>
        <begin position="1"/>
        <end position="23"/>
    </location>
</feature>
<feature type="compositionally biased region" description="Acidic residues" evidence="2">
    <location>
        <begin position="24"/>
        <end position="35"/>
    </location>
</feature>
<feature type="region of interest" description="Disordered" evidence="2">
    <location>
        <begin position="56"/>
        <end position="344"/>
    </location>
</feature>
<dbReference type="Proteomes" id="UP000192223">
    <property type="component" value="Unplaced"/>
</dbReference>
<name>A0A1W4XR43_AGRPL</name>
<keyword evidence="3" id="KW-1185">Reference proteome</keyword>
<reference evidence="4 5" key="1">
    <citation type="submission" date="2025-04" db="UniProtKB">
        <authorList>
            <consortium name="RefSeq"/>
        </authorList>
    </citation>
    <scope>IDENTIFICATION</scope>
    <source>
        <tissue evidence="4 5">Entire body</tissue>
    </source>
</reference>
<sequence>MSGAKCDDELAEKTHSDNEVHEGGDEEDIPEDFFDDFSNQDFMAGLDVVDAWDDEETNDLKKSDSENTSKDLTEKDKNGSKSKELKKSEQKQESRKTDRRRRSSRERRYYRSRAASRDRHSEDRLKNTNSRELREERRRRERSSDRRRDPEKTRRDIQRDKDRRTKDEEAKIISEKLRMVETGLVPPGMEMDMDITTVKTAISDSKDENTPNKLSQEKLSFENQPTGDENQVRKSKRSSSKSMDFRRLGFSPPASYNIYGKRSPTHKSPLKIRGKSRSRSLRRSYRGRRSRSRSFGRGRSPVYLRKRSSPSRYYNSGKLTKSPSPGRKRRRSYKSPDSDVSDREVWLQRRREELRRSTSLELDNWPYKRENSSSNLRRHRDFLEDLERKLKKERSKDKKKRDFLREIHKKLNETGNSTENNSNVVRYTAFPTQIPGPGGPVHLHPNFMPVPHPIAPSIHIPVNPMMINQISLPGPPGAEFGPGPGAGSIQNSFNPGFGPHRMTTPVPAPYNRPEDSQYNEQFFIGHPSETALSSTVNISLNTQNSSKNIKTQNTVTMKNSEISIADLKNKDTVKKLFEEKKISLADYLSLTATESDPSKPVDIQNKIRVISRCQDAIKALDKPLPVDGRFVLKKSEQKFIDKISEAKGLSPLRKIPVVRFQFTTPSKGNEDKTTFSRTLEKVLVSIGLGNSKDASSSQDPMSIDTISSANINVNTIKSSFVKTKPVRAQDFMTGVKRHTKMCQTPMFLMKCQICEIRSARTYESVAIQCNIRNTVDMGVQCTEEKPNYQDAFKAQSLVHLTPAQILKQMGGKSEPFPGNQNGSKFDQARSRLTNDWFSGTRDLGNSIDGNIENPLNRQQMPLPFERSFSRPQPFDNRIQTVTDRPTQILDRHQNIDRQLLVNQPQMVMQQGQGLHDVLNNQFMQAGGIPNLLNMNIMPPRNRSNFNPFL</sequence>
<dbReference type="RefSeq" id="XP_018334953.1">
    <property type="nucleotide sequence ID" value="XM_018479451.1"/>
</dbReference>
<dbReference type="RefSeq" id="XP_025835296.1">
    <property type="nucleotide sequence ID" value="XM_025979511.1"/>
</dbReference>
<evidence type="ECO:0000256" key="1">
    <source>
        <dbReference type="SAM" id="Coils"/>
    </source>
</evidence>
<keyword evidence="1" id="KW-0175">Coiled coil</keyword>